<organism evidence="2 3">
    <name type="scientific">Phytophthora cactorum</name>
    <dbReference type="NCBI Taxonomy" id="29920"/>
    <lineage>
        <taxon>Eukaryota</taxon>
        <taxon>Sar</taxon>
        <taxon>Stramenopiles</taxon>
        <taxon>Oomycota</taxon>
        <taxon>Peronosporomycetes</taxon>
        <taxon>Peronosporales</taxon>
        <taxon>Peronosporaceae</taxon>
        <taxon>Phytophthora</taxon>
    </lineage>
</organism>
<name>A0A329R6K2_9STRA</name>
<keyword evidence="3" id="KW-1185">Reference proteome</keyword>
<evidence type="ECO:0000313" key="2">
    <source>
        <dbReference type="EMBL" id="RAW20151.1"/>
    </source>
</evidence>
<dbReference type="AlphaFoldDB" id="A0A329R6K2"/>
<evidence type="ECO:0000313" key="3">
    <source>
        <dbReference type="Proteomes" id="UP000251314"/>
    </source>
</evidence>
<dbReference type="OrthoDB" id="127939at2759"/>
<evidence type="ECO:0000313" key="1">
    <source>
        <dbReference type="EMBL" id="KAG2989502.1"/>
    </source>
</evidence>
<gene>
    <name evidence="2" type="ORF">PC110_g23406</name>
    <name evidence="1" type="ORF">PC118_g6164</name>
</gene>
<dbReference type="Proteomes" id="UP000697107">
    <property type="component" value="Unassembled WGS sequence"/>
</dbReference>
<dbReference type="VEuPathDB" id="FungiDB:PC110_g23406"/>
<dbReference type="EMBL" id="MJFZ01003360">
    <property type="protein sequence ID" value="RAW20151.1"/>
    <property type="molecule type" value="Genomic_DNA"/>
</dbReference>
<comment type="caution">
    <text evidence="2">The sequence shown here is derived from an EMBL/GenBank/DDBJ whole genome shotgun (WGS) entry which is preliminary data.</text>
</comment>
<protein>
    <submittedName>
        <fullName evidence="2">Uncharacterized protein</fullName>
    </submittedName>
</protein>
<accession>A0A329R6K2</accession>
<dbReference type="Proteomes" id="UP000251314">
    <property type="component" value="Unassembled WGS sequence"/>
</dbReference>
<reference evidence="2 3" key="1">
    <citation type="submission" date="2018-01" db="EMBL/GenBank/DDBJ databases">
        <title>Draft genome of the strawberry crown rot pathogen Phytophthora cactorum.</title>
        <authorList>
            <person name="Armitage A.D."/>
            <person name="Lysoe E."/>
            <person name="Nellist C.F."/>
            <person name="Harrison R.J."/>
            <person name="Brurberg M.B."/>
        </authorList>
    </citation>
    <scope>NUCLEOTIDE SEQUENCE [LARGE SCALE GENOMIC DNA]</scope>
    <source>
        <strain evidence="2 3">10300</strain>
    </source>
</reference>
<proteinExistence type="predicted"/>
<reference evidence="1" key="2">
    <citation type="submission" date="2018-10" db="EMBL/GenBank/DDBJ databases">
        <title>Effector identification in a new, highly contiguous assembly of the strawberry crown rot pathogen Phytophthora cactorum.</title>
        <authorList>
            <person name="Armitage A.D."/>
            <person name="Nellist C.F."/>
            <person name="Bates H."/>
            <person name="Vickerstaff R.J."/>
            <person name="Harrison R.J."/>
        </authorList>
    </citation>
    <scope>NUCLEOTIDE SEQUENCE</scope>
    <source>
        <strain evidence="1">P415</strain>
    </source>
</reference>
<dbReference type="EMBL" id="RCML01000133">
    <property type="protein sequence ID" value="KAG2989502.1"/>
    <property type="molecule type" value="Genomic_DNA"/>
</dbReference>
<sequence>MSVRLQRLCEGEYYINVPRLRTFPESKSNRVCAIDPGVVNFATVYDPDGWTFSVRTRAVF</sequence>